<dbReference type="HOGENOM" id="CLU_053830_0_0_14"/>
<organism evidence="1 2">
    <name type="scientific">Mycoplasma parvum str. Indiana</name>
    <dbReference type="NCBI Taxonomy" id="1403316"/>
    <lineage>
        <taxon>Bacteria</taxon>
        <taxon>Bacillati</taxon>
        <taxon>Mycoplasmatota</taxon>
        <taxon>Mollicutes</taxon>
        <taxon>Mycoplasmataceae</taxon>
        <taxon>Mycoplasma</taxon>
    </lineage>
</organism>
<dbReference type="RefSeq" id="WP_022769321.1">
    <property type="nucleotide sequence ID" value="NC_022575.1"/>
</dbReference>
<dbReference type="OrthoDB" id="401169at2"/>
<name>U5NFN7_9MOLU</name>
<sequence length="482" mass="56107">MKGKLISSFLGLGGIFGFSIKSHLTNWNIENLGQILKKPLISSLDKKFAMQQISQDRLKEQKNYDSNSSSLNKNLFQSWKYQSEGGYKDVYLVDYENRIKKISPENHGHKRRRMNDGILIDRLNKWFGYRSLTHQIFSGMEKHNKEELSNLDKVNTLKLIIKKISQEEMRLLGEWWDKLQENQKCEILDIFIDCENTKKFIGNKSTTPLSDSLKIKPEELVKTFRKDGKNFPLFREIIGSGKFIDFPFKREIGLLGGGPINEWIEEFVTDKYIENEKRGGVNLISTAIKLLTGTESFKKCSDVASEDKKFFPECGGKLNPSTSYETIDLREQLIIPELKNVVKGGMKSEENAIRVSTRSIENQKSSIKQWVNEAEEKNSEKSKNYIDVWKKKGIKDGIIDIKCSQWGWYWWEKLLNGLGGKQQGCEFAWSLIFPQDVDDKRWCLYEIPNAKSYVREYHIKFLSFSNWFNSNKFWGSCLSYEL</sequence>
<dbReference type="Proteomes" id="UP000017119">
    <property type="component" value="Chromosome"/>
</dbReference>
<evidence type="ECO:0000313" key="2">
    <source>
        <dbReference type="Proteomes" id="UP000017119"/>
    </source>
</evidence>
<evidence type="ECO:0000313" key="1">
    <source>
        <dbReference type="EMBL" id="AGX88974.1"/>
    </source>
</evidence>
<proteinExistence type="predicted"/>
<dbReference type="PATRIC" id="fig|1403316.3.peg.184"/>
<accession>U5NFN7</accession>
<protein>
    <submittedName>
        <fullName evidence="1">Uncharacterized protein</fullName>
    </submittedName>
</protein>
<dbReference type="STRING" id="1403316.PRV_01050"/>
<gene>
    <name evidence="1" type="ORF">PRV_01050</name>
</gene>
<reference evidence="1 2" key="1">
    <citation type="journal article" date="2013" name="Genome Announc.">
        <title>Genome Sequence of Mycoplasma parvum (Formerly Eperythrozoon parvum), a Diminutive Hemoplasma of the Pig.</title>
        <authorList>
            <person name="do Nascimento N.C."/>
            <person name="Dos Santos A.P."/>
            <person name="Chu Y."/>
            <person name="Guimaraes A.M."/>
            <person name="Pagliaro A."/>
            <person name="Messick J.B."/>
        </authorList>
    </citation>
    <scope>NUCLEOTIDE SEQUENCE [LARGE SCALE GENOMIC DNA]</scope>
    <source>
        <strain evidence="1 2">Indiana</strain>
    </source>
</reference>
<dbReference type="AlphaFoldDB" id="U5NFN7"/>
<dbReference type="KEGG" id="mpv:PRV_01050"/>
<dbReference type="EMBL" id="CP006771">
    <property type="protein sequence ID" value="AGX88974.1"/>
    <property type="molecule type" value="Genomic_DNA"/>
</dbReference>
<keyword evidence="2" id="KW-1185">Reference proteome</keyword>